<accession>A0AAN9IA92</accession>
<evidence type="ECO:0000313" key="1">
    <source>
        <dbReference type="EMBL" id="KAK7273338.1"/>
    </source>
</evidence>
<protein>
    <submittedName>
        <fullName evidence="1">Uncharacterized protein</fullName>
    </submittedName>
</protein>
<comment type="caution">
    <text evidence="1">The sequence shown here is derived from an EMBL/GenBank/DDBJ whole genome shotgun (WGS) entry which is preliminary data.</text>
</comment>
<dbReference type="EMBL" id="JAYWIO010000003">
    <property type="protein sequence ID" value="KAK7273338.1"/>
    <property type="molecule type" value="Genomic_DNA"/>
</dbReference>
<evidence type="ECO:0000313" key="2">
    <source>
        <dbReference type="Proteomes" id="UP001372338"/>
    </source>
</evidence>
<sequence>MLLPSMEINNIFNKAHIKIFSIFCFLLSYGLSSKTNTRNFISNLLSTERFCLCQLNGIFSSQDFKHSFLRTFKAAI</sequence>
<dbReference type="Proteomes" id="UP001372338">
    <property type="component" value="Unassembled WGS sequence"/>
</dbReference>
<gene>
    <name evidence="1" type="ORF">RIF29_14387</name>
</gene>
<name>A0AAN9IA92_CROPI</name>
<proteinExistence type="predicted"/>
<organism evidence="1 2">
    <name type="scientific">Crotalaria pallida</name>
    <name type="common">Smooth rattlebox</name>
    <name type="synonym">Crotalaria striata</name>
    <dbReference type="NCBI Taxonomy" id="3830"/>
    <lineage>
        <taxon>Eukaryota</taxon>
        <taxon>Viridiplantae</taxon>
        <taxon>Streptophyta</taxon>
        <taxon>Embryophyta</taxon>
        <taxon>Tracheophyta</taxon>
        <taxon>Spermatophyta</taxon>
        <taxon>Magnoliopsida</taxon>
        <taxon>eudicotyledons</taxon>
        <taxon>Gunneridae</taxon>
        <taxon>Pentapetalae</taxon>
        <taxon>rosids</taxon>
        <taxon>fabids</taxon>
        <taxon>Fabales</taxon>
        <taxon>Fabaceae</taxon>
        <taxon>Papilionoideae</taxon>
        <taxon>50 kb inversion clade</taxon>
        <taxon>genistoids sensu lato</taxon>
        <taxon>core genistoids</taxon>
        <taxon>Crotalarieae</taxon>
        <taxon>Crotalaria</taxon>
    </lineage>
</organism>
<dbReference type="AlphaFoldDB" id="A0AAN9IA92"/>
<keyword evidence="2" id="KW-1185">Reference proteome</keyword>
<reference evidence="1 2" key="1">
    <citation type="submission" date="2024-01" db="EMBL/GenBank/DDBJ databases">
        <title>The genomes of 5 underutilized Papilionoideae crops provide insights into root nodulation and disease resistanc.</title>
        <authorList>
            <person name="Yuan L."/>
        </authorList>
    </citation>
    <scope>NUCLEOTIDE SEQUENCE [LARGE SCALE GENOMIC DNA]</scope>
    <source>
        <strain evidence="1">ZHUSHIDOU_FW_LH</strain>
        <tissue evidence="1">Leaf</tissue>
    </source>
</reference>